<sequence length="131" mass="14611">MGAKWSHGFVANLAKAFASSATFCYGLTHGSHWVDMIDISDAVYCATGWGKGHLSIGISFASLLWTHFSFVCDIAFLRVQHSVLGGRLKCTCTCIGEVHLYTWHCGTCRIDRLALLFQRRHVCTQRSSHCR</sequence>
<dbReference type="AlphaFoldDB" id="A0A6A5SZU1"/>
<dbReference type="EMBL" id="ML976007">
    <property type="protein sequence ID" value="KAF1945803.1"/>
    <property type="molecule type" value="Genomic_DNA"/>
</dbReference>
<dbReference type="Proteomes" id="UP000800038">
    <property type="component" value="Unassembled WGS sequence"/>
</dbReference>
<proteinExistence type="predicted"/>
<reference evidence="1" key="1">
    <citation type="journal article" date="2020" name="Stud. Mycol.">
        <title>101 Dothideomycetes genomes: a test case for predicting lifestyles and emergence of pathogens.</title>
        <authorList>
            <person name="Haridas S."/>
            <person name="Albert R."/>
            <person name="Binder M."/>
            <person name="Bloem J."/>
            <person name="Labutti K."/>
            <person name="Salamov A."/>
            <person name="Andreopoulos B."/>
            <person name="Baker S."/>
            <person name="Barry K."/>
            <person name="Bills G."/>
            <person name="Bluhm B."/>
            <person name="Cannon C."/>
            <person name="Castanera R."/>
            <person name="Culley D."/>
            <person name="Daum C."/>
            <person name="Ezra D."/>
            <person name="Gonzalez J."/>
            <person name="Henrissat B."/>
            <person name="Kuo A."/>
            <person name="Liang C."/>
            <person name="Lipzen A."/>
            <person name="Lutzoni F."/>
            <person name="Magnuson J."/>
            <person name="Mondo S."/>
            <person name="Nolan M."/>
            <person name="Ohm R."/>
            <person name="Pangilinan J."/>
            <person name="Park H.-J."/>
            <person name="Ramirez L."/>
            <person name="Alfaro M."/>
            <person name="Sun H."/>
            <person name="Tritt A."/>
            <person name="Yoshinaga Y."/>
            <person name="Zwiers L.-H."/>
            <person name="Turgeon B."/>
            <person name="Goodwin S."/>
            <person name="Spatafora J."/>
            <person name="Crous P."/>
            <person name="Grigoriev I."/>
        </authorList>
    </citation>
    <scope>NUCLEOTIDE SEQUENCE</scope>
    <source>
        <strain evidence="1">CBS 161.51</strain>
    </source>
</reference>
<evidence type="ECO:0000313" key="2">
    <source>
        <dbReference type="Proteomes" id="UP000800038"/>
    </source>
</evidence>
<evidence type="ECO:0000313" key="1">
    <source>
        <dbReference type="EMBL" id="KAF1945803.1"/>
    </source>
</evidence>
<keyword evidence="2" id="KW-1185">Reference proteome</keyword>
<gene>
    <name evidence="1" type="ORF">EJ02DRAFT_25845</name>
</gene>
<name>A0A6A5SZU1_9PLEO</name>
<protein>
    <submittedName>
        <fullName evidence="1">Uncharacterized protein</fullName>
    </submittedName>
</protein>
<accession>A0A6A5SZU1</accession>
<organism evidence="1 2">
    <name type="scientific">Clathrospora elynae</name>
    <dbReference type="NCBI Taxonomy" id="706981"/>
    <lineage>
        <taxon>Eukaryota</taxon>
        <taxon>Fungi</taxon>
        <taxon>Dikarya</taxon>
        <taxon>Ascomycota</taxon>
        <taxon>Pezizomycotina</taxon>
        <taxon>Dothideomycetes</taxon>
        <taxon>Pleosporomycetidae</taxon>
        <taxon>Pleosporales</taxon>
        <taxon>Diademaceae</taxon>
        <taxon>Clathrospora</taxon>
    </lineage>
</organism>